<dbReference type="InterPro" id="IPR036425">
    <property type="entry name" value="MoaB/Mog-like_dom_sf"/>
</dbReference>
<dbReference type="SUPFAM" id="SSF142433">
    <property type="entry name" value="CinA-like"/>
    <property type="match status" value="1"/>
</dbReference>
<proteinExistence type="inferred from homology"/>
<accession>A0AAV2VV27</accession>
<dbReference type="SUPFAM" id="SSF53218">
    <property type="entry name" value="Molybdenum cofactor biosynthesis proteins"/>
    <property type="match status" value="1"/>
</dbReference>
<dbReference type="Pfam" id="PF00994">
    <property type="entry name" value="MoCF_biosynth"/>
    <property type="match status" value="1"/>
</dbReference>
<dbReference type="RefSeq" id="WP_022550970.1">
    <property type="nucleotide sequence ID" value="NZ_LK391965.1"/>
</dbReference>
<dbReference type="PIRSF" id="PIRSF006728">
    <property type="entry name" value="CinA"/>
    <property type="match status" value="1"/>
</dbReference>
<dbReference type="InterPro" id="IPR036653">
    <property type="entry name" value="CinA-like_C"/>
</dbReference>
<reference evidence="3 4" key="1">
    <citation type="journal article" date="2013" name="ISME J.">
        <title>Comparative genomics of pathogenic lineages of Vibrio nigripulchritudo identifies virulence-associated traits.</title>
        <authorList>
            <person name="Goudenege D."/>
            <person name="Labreuche Y."/>
            <person name="Krin E."/>
            <person name="Ansquer D."/>
            <person name="Mangenot S."/>
            <person name="Calteau A."/>
            <person name="Medigue C."/>
            <person name="Mazel D."/>
            <person name="Polz M.F."/>
            <person name="Le Roux F."/>
        </authorList>
    </citation>
    <scope>NUCLEOTIDE SEQUENCE [LARGE SCALE GENOMIC DNA]</scope>
    <source>
        <strain evidence="3 4">SOn1</strain>
    </source>
</reference>
<feature type="domain" description="MoaB/Mog" evidence="2">
    <location>
        <begin position="5"/>
        <end position="172"/>
    </location>
</feature>
<dbReference type="CDD" id="cd00885">
    <property type="entry name" value="cinA"/>
    <property type="match status" value="1"/>
</dbReference>
<dbReference type="Proteomes" id="UP000018211">
    <property type="component" value="Unassembled WGS sequence"/>
</dbReference>
<evidence type="ECO:0000259" key="2">
    <source>
        <dbReference type="SMART" id="SM00852"/>
    </source>
</evidence>
<dbReference type="EMBL" id="CAOF01000149">
    <property type="protein sequence ID" value="CCO48487.1"/>
    <property type="molecule type" value="Genomic_DNA"/>
</dbReference>
<dbReference type="PANTHER" id="PTHR13939">
    <property type="entry name" value="NICOTINAMIDE-NUCLEOTIDE AMIDOHYDROLASE PNCC"/>
    <property type="match status" value="1"/>
</dbReference>
<name>A0AAV2VV27_9VIBR</name>
<sequence length="411" mass="45314">MLKVAMLSTGEEVLHGDIVDTNASWLGETLYQSGFQLSARSTVGDQLDVLQDEIERLSKTFDVVIVNGGLGPTTDDLTASAAAKAANQKLTLFQEWLTVLEEKFTRRGLTMPDSNLKQAMLPEKASIIDNPIGTACGFEMQIDKAMFYFTPGVPSEFKKMVCEQILPSLGDKHRDILPSECSRIYTVGLSESGISDKLDLIKLPEEYELGYRSYMPFIEVKIFGPAADMERRLKLLQVVYGHLKDNVVSVDEPMIDNVGALLAETGTTLSIAEQASGGFLTSWVHENELVAQQLKQSWVMNTQMDKNLVEQDPLAAALALAAATRENGKATFGLSCGKLKDNVFAIALSTGNGEWGQVLEFARNYAKQDKRSLIAAVMLDMLRRHLEQKAVFGQYSSLVRKKELYVPNSAV</sequence>
<dbReference type="Gene3D" id="3.40.980.10">
    <property type="entry name" value="MoaB/Mog-like domain"/>
    <property type="match status" value="1"/>
</dbReference>
<comment type="similarity">
    <text evidence="1">Belongs to the CinA family.</text>
</comment>
<dbReference type="SMART" id="SM00852">
    <property type="entry name" value="MoCF_biosynth"/>
    <property type="match status" value="1"/>
</dbReference>
<dbReference type="InterPro" id="IPR050101">
    <property type="entry name" value="CinA"/>
</dbReference>
<evidence type="ECO:0000313" key="3">
    <source>
        <dbReference type="EMBL" id="CCO48487.1"/>
    </source>
</evidence>
<dbReference type="InterPro" id="IPR008135">
    <property type="entry name" value="Competence-induced_CinA"/>
</dbReference>
<dbReference type="NCBIfam" id="TIGR00200">
    <property type="entry name" value="cinA_nterm"/>
    <property type="match status" value="1"/>
</dbReference>
<gene>
    <name evidence="3" type="ORF">VIBNISOn1_560019</name>
</gene>
<dbReference type="PANTHER" id="PTHR13939:SF0">
    <property type="entry name" value="NMN AMIDOHYDROLASE-LIKE PROTEIN YFAY"/>
    <property type="match status" value="1"/>
</dbReference>
<dbReference type="HAMAP" id="MF_00226_B">
    <property type="entry name" value="CinA_B"/>
    <property type="match status" value="1"/>
</dbReference>
<protein>
    <recommendedName>
        <fullName evidence="1">CinA-like protein</fullName>
    </recommendedName>
</protein>
<evidence type="ECO:0000256" key="1">
    <source>
        <dbReference type="HAMAP-Rule" id="MF_00226"/>
    </source>
</evidence>
<dbReference type="NCBIfam" id="TIGR00177">
    <property type="entry name" value="molyb_syn"/>
    <property type="match status" value="1"/>
</dbReference>
<dbReference type="InterPro" id="IPR001453">
    <property type="entry name" value="MoaB/Mog_dom"/>
</dbReference>
<evidence type="ECO:0000313" key="4">
    <source>
        <dbReference type="Proteomes" id="UP000018211"/>
    </source>
</evidence>
<organism evidence="3 4">
    <name type="scientific">Vibrio nigripulchritudo SOn1</name>
    <dbReference type="NCBI Taxonomy" id="1238450"/>
    <lineage>
        <taxon>Bacteria</taxon>
        <taxon>Pseudomonadati</taxon>
        <taxon>Pseudomonadota</taxon>
        <taxon>Gammaproteobacteria</taxon>
        <taxon>Vibrionales</taxon>
        <taxon>Vibrionaceae</taxon>
        <taxon>Vibrio</taxon>
    </lineage>
</organism>
<comment type="caution">
    <text evidence="3">The sequence shown here is derived from an EMBL/GenBank/DDBJ whole genome shotgun (WGS) entry which is preliminary data.</text>
</comment>
<dbReference type="AlphaFoldDB" id="A0AAV2VV27"/>